<protein>
    <submittedName>
        <fullName evidence="2">Uncharacterized protein</fullName>
    </submittedName>
</protein>
<organism evidence="1 2">
    <name type="scientific">Panagrolaimus sp. PS1159</name>
    <dbReference type="NCBI Taxonomy" id="55785"/>
    <lineage>
        <taxon>Eukaryota</taxon>
        <taxon>Metazoa</taxon>
        <taxon>Ecdysozoa</taxon>
        <taxon>Nematoda</taxon>
        <taxon>Chromadorea</taxon>
        <taxon>Rhabditida</taxon>
        <taxon>Tylenchina</taxon>
        <taxon>Panagrolaimomorpha</taxon>
        <taxon>Panagrolaimoidea</taxon>
        <taxon>Panagrolaimidae</taxon>
        <taxon>Panagrolaimus</taxon>
    </lineage>
</organism>
<evidence type="ECO:0000313" key="1">
    <source>
        <dbReference type="Proteomes" id="UP000887580"/>
    </source>
</evidence>
<accession>A0AC35G3E6</accession>
<name>A0AC35G3E6_9BILA</name>
<sequence length="252" mass="29021">MAIVEEYAEGKIDDDMDFIFCENEYLQYFKIEVIENKYNIAWANVFPIYKEIQLTLTLMGPLSKTFIYCPSASIETSFNKIDDNLITFGLEKTLTEPSNNASPKLIEQLIIDCLSPKNVTVINKDIQSYLKKSIVSKAIHLLKEKSFKYNIENNGFKNYAIIPRKELKKIKNSQDLDKFLIKILVSDIVPVKKTFVHYKKMEQLMLAGPDHMDFSLCYKKFDAGAALHLSVDKLIIILKMTMLSQKKLHSSV</sequence>
<dbReference type="Proteomes" id="UP000887580">
    <property type="component" value="Unplaced"/>
</dbReference>
<proteinExistence type="predicted"/>
<reference evidence="2" key="1">
    <citation type="submission" date="2022-11" db="UniProtKB">
        <authorList>
            <consortium name="WormBaseParasite"/>
        </authorList>
    </citation>
    <scope>IDENTIFICATION</scope>
</reference>
<dbReference type="WBParaSite" id="PS1159_v2.g2307.t1">
    <property type="protein sequence ID" value="PS1159_v2.g2307.t1"/>
    <property type="gene ID" value="PS1159_v2.g2307"/>
</dbReference>
<evidence type="ECO:0000313" key="2">
    <source>
        <dbReference type="WBParaSite" id="PS1159_v2.g2307.t1"/>
    </source>
</evidence>